<dbReference type="Proteomes" id="UP000663868">
    <property type="component" value="Unassembled WGS sequence"/>
</dbReference>
<dbReference type="EMBL" id="CAJOBB010000718">
    <property type="protein sequence ID" value="CAF3737471.1"/>
    <property type="molecule type" value="Genomic_DNA"/>
</dbReference>
<evidence type="ECO:0000313" key="4">
    <source>
        <dbReference type="EMBL" id="CAF3737471.1"/>
    </source>
</evidence>
<evidence type="ECO:0000256" key="2">
    <source>
        <dbReference type="SAM" id="SignalP"/>
    </source>
</evidence>
<keyword evidence="1" id="KW-0472">Membrane</keyword>
<sequence length="284" mass="32044">MKSSIIIILAIACIVLLNSSDSMEMFPSNEHPVSSEWDVGNMTEHHMEKRRHDRTRCVKCSTFSITKCCEPDLCVKHTLGRNKSGCITIEFNSTYPFYLIGIINRDEYRESIQQINHAMSFKKMLLIVSIIFSLILVIGMTLTILGAGLQENTSTTQFSALTGVGISLLFCASSCGLVGFSIIRYRLTRRIQEAVAKESMKYSSRTPIPCTWRLETKTHWCGTYENGQYQRLVYRIVIDIGNSPDTSGNVPPYSDQITTETTSLIKRENDLPPPYSSLSTEFHV</sequence>
<feature type="chain" id="PRO_5035687154" evidence="2">
    <location>
        <begin position="21"/>
        <end position="284"/>
    </location>
</feature>
<keyword evidence="1" id="KW-0812">Transmembrane</keyword>
<dbReference type="Proteomes" id="UP000663860">
    <property type="component" value="Unassembled WGS sequence"/>
</dbReference>
<keyword evidence="2" id="KW-0732">Signal</keyword>
<evidence type="ECO:0000256" key="1">
    <source>
        <dbReference type="SAM" id="Phobius"/>
    </source>
</evidence>
<evidence type="ECO:0000313" key="5">
    <source>
        <dbReference type="Proteomes" id="UP000663860"/>
    </source>
</evidence>
<organism evidence="3 5">
    <name type="scientific">Adineta steineri</name>
    <dbReference type="NCBI Taxonomy" id="433720"/>
    <lineage>
        <taxon>Eukaryota</taxon>
        <taxon>Metazoa</taxon>
        <taxon>Spiralia</taxon>
        <taxon>Gnathifera</taxon>
        <taxon>Rotifera</taxon>
        <taxon>Eurotatoria</taxon>
        <taxon>Bdelloidea</taxon>
        <taxon>Adinetida</taxon>
        <taxon>Adinetidae</taxon>
        <taxon>Adineta</taxon>
    </lineage>
</organism>
<dbReference type="AlphaFoldDB" id="A0A815LRY7"/>
<feature type="transmembrane region" description="Helical" evidence="1">
    <location>
        <begin position="160"/>
        <end position="183"/>
    </location>
</feature>
<feature type="transmembrane region" description="Helical" evidence="1">
    <location>
        <begin position="125"/>
        <end position="148"/>
    </location>
</feature>
<comment type="caution">
    <text evidence="3">The sequence shown here is derived from an EMBL/GenBank/DDBJ whole genome shotgun (WGS) entry which is preliminary data.</text>
</comment>
<feature type="signal peptide" evidence="2">
    <location>
        <begin position="1"/>
        <end position="20"/>
    </location>
</feature>
<dbReference type="EMBL" id="CAJNOE010001341">
    <property type="protein sequence ID" value="CAF1414309.1"/>
    <property type="molecule type" value="Genomic_DNA"/>
</dbReference>
<proteinExistence type="predicted"/>
<gene>
    <name evidence="3" type="ORF">IZO911_LOCUS40266</name>
    <name evidence="4" type="ORF">KXQ929_LOCUS13447</name>
</gene>
<protein>
    <submittedName>
        <fullName evidence="3">Uncharacterized protein</fullName>
    </submittedName>
</protein>
<name>A0A815LRY7_9BILA</name>
<reference evidence="3" key="1">
    <citation type="submission" date="2021-02" db="EMBL/GenBank/DDBJ databases">
        <authorList>
            <person name="Nowell W R."/>
        </authorList>
    </citation>
    <scope>NUCLEOTIDE SEQUENCE</scope>
</reference>
<accession>A0A815LRY7</accession>
<evidence type="ECO:0000313" key="3">
    <source>
        <dbReference type="EMBL" id="CAF1414309.1"/>
    </source>
</evidence>
<keyword evidence="1" id="KW-1133">Transmembrane helix</keyword>